<evidence type="ECO:0000313" key="2">
    <source>
        <dbReference type="Proteomes" id="UP001597295"/>
    </source>
</evidence>
<proteinExistence type="predicted"/>
<dbReference type="Pfam" id="PF07310">
    <property type="entry name" value="PAS_5"/>
    <property type="match status" value="1"/>
</dbReference>
<dbReference type="InterPro" id="IPR009922">
    <property type="entry name" value="DUF1457"/>
</dbReference>
<accession>A0ABW5DZA4</accession>
<evidence type="ECO:0000313" key="1">
    <source>
        <dbReference type="EMBL" id="MFD2264550.1"/>
    </source>
</evidence>
<gene>
    <name evidence="1" type="ORF">ACFSM5_16715</name>
</gene>
<sequence length="188" mass="21486">MPAQKMPHDVQMPQQLLPRGGRLDSSGIRRLASPLDRFYRYWLALPQAVDGVPSRRAFRPEAVRDLLPGVLLLDVEGQGGQSRYRYRLIGTSHRSHMASDFTGRFVDEVQPPERYAVGASNFSAILAARTPGWWRSHNVFRAETQSPYHRYERLLAPFCEPDGRVTLLAGVWHWTEGSEETEWSNVQL</sequence>
<organism evidence="1 2">
    <name type="scientific">Lacibacterium aquatile</name>
    <dbReference type="NCBI Taxonomy" id="1168082"/>
    <lineage>
        <taxon>Bacteria</taxon>
        <taxon>Pseudomonadati</taxon>
        <taxon>Pseudomonadota</taxon>
        <taxon>Alphaproteobacteria</taxon>
        <taxon>Rhodospirillales</taxon>
        <taxon>Rhodospirillaceae</taxon>
    </lineage>
</organism>
<dbReference type="Proteomes" id="UP001597295">
    <property type="component" value="Unassembled WGS sequence"/>
</dbReference>
<dbReference type="EMBL" id="JBHUIP010000013">
    <property type="protein sequence ID" value="MFD2264550.1"/>
    <property type="molecule type" value="Genomic_DNA"/>
</dbReference>
<reference evidence="2" key="1">
    <citation type="journal article" date="2019" name="Int. J. Syst. Evol. Microbiol.">
        <title>The Global Catalogue of Microorganisms (GCM) 10K type strain sequencing project: providing services to taxonomists for standard genome sequencing and annotation.</title>
        <authorList>
            <consortium name="The Broad Institute Genomics Platform"/>
            <consortium name="The Broad Institute Genome Sequencing Center for Infectious Disease"/>
            <person name="Wu L."/>
            <person name="Ma J."/>
        </authorList>
    </citation>
    <scope>NUCLEOTIDE SEQUENCE [LARGE SCALE GENOMIC DNA]</scope>
    <source>
        <strain evidence="2">CGMCC 1.19062</strain>
    </source>
</reference>
<protein>
    <submittedName>
        <fullName evidence="1">PAS domain-containing protein</fullName>
    </submittedName>
</protein>
<name>A0ABW5DZA4_9PROT</name>
<dbReference type="RefSeq" id="WP_379877641.1">
    <property type="nucleotide sequence ID" value="NZ_JBHUIP010000013.1"/>
</dbReference>
<comment type="caution">
    <text evidence="1">The sequence shown here is derived from an EMBL/GenBank/DDBJ whole genome shotgun (WGS) entry which is preliminary data.</text>
</comment>
<keyword evidence="2" id="KW-1185">Reference proteome</keyword>